<keyword evidence="12" id="KW-1185">Reference proteome</keyword>
<keyword evidence="5" id="KW-0413">Isomerase</keyword>
<accession>A0A7M7LPN6</accession>
<dbReference type="OrthoDB" id="414129at2759"/>
<dbReference type="InterPro" id="IPR034116">
    <property type="entry name" value="AGE_dom"/>
</dbReference>
<evidence type="ECO:0000256" key="3">
    <source>
        <dbReference type="ARBA" id="ARBA00013176"/>
    </source>
</evidence>
<reference evidence="12" key="1">
    <citation type="submission" date="2015-02" db="EMBL/GenBank/DDBJ databases">
        <title>Genome sequencing for Strongylocentrotus purpuratus.</title>
        <authorList>
            <person name="Murali S."/>
            <person name="Liu Y."/>
            <person name="Vee V."/>
            <person name="English A."/>
            <person name="Wang M."/>
            <person name="Skinner E."/>
            <person name="Han Y."/>
            <person name="Muzny D.M."/>
            <person name="Worley K.C."/>
            <person name="Gibbs R.A."/>
        </authorList>
    </citation>
    <scope>NUCLEOTIDE SEQUENCE</scope>
</reference>
<dbReference type="EC" id="5.1.3.8" evidence="3"/>
<dbReference type="EnsemblMetazoa" id="XM_003729555">
    <property type="protein sequence ID" value="XP_003729603"/>
    <property type="gene ID" value="LOC579325"/>
</dbReference>
<reference evidence="11" key="2">
    <citation type="submission" date="2021-01" db="UniProtKB">
        <authorList>
            <consortium name="EnsemblMetazoa"/>
        </authorList>
    </citation>
    <scope>IDENTIFICATION</scope>
</reference>
<dbReference type="FunFam" id="1.50.10.10:FF:000021">
    <property type="entry name" value="N-acylglucosamine 2-epimerase"/>
    <property type="match status" value="1"/>
</dbReference>
<dbReference type="GO" id="GO:0005975">
    <property type="term" value="P:carbohydrate metabolic process"/>
    <property type="evidence" value="ECO:0007669"/>
    <property type="project" value="InterPro"/>
</dbReference>
<protein>
    <recommendedName>
        <fullName evidence="4">N-acylglucosamine 2-epimerase</fullName>
        <ecNumber evidence="3">5.1.3.8</ecNumber>
    </recommendedName>
    <alternativeName>
        <fullName evidence="8">GlcNAc 2-epimerase</fullName>
    </alternativeName>
    <alternativeName>
        <fullName evidence="6">N-acetyl-D-glucosamine 2-epimerase</fullName>
    </alternativeName>
    <alternativeName>
        <fullName evidence="7">Renin-binding protein</fullName>
    </alternativeName>
</protein>
<dbReference type="Pfam" id="PF07221">
    <property type="entry name" value="GlcNAc_2-epim"/>
    <property type="match status" value="1"/>
</dbReference>
<evidence type="ECO:0000256" key="7">
    <source>
        <dbReference type="ARBA" id="ARBA00031909"/>
    </source>
</evidence>
<dbReference type="FunCoup" id="A0A7M7LPN6">
    <property type="interactions" value="94"/>
</dbReference>
<evidence type="ECO:0000256" key="5">
    <source>
        <dbReference type="ARBA" id="ARBA00023235"/>
    </source>
</evidence>
<dbReference type="AlphaFoldDB" id="A0A7M7LPN6"/>
<evidence type="ECO:0000313" key="12">
    <source>
        <dbReference type="Proteomes" id="UP000007110"/>
    </source>
</evidence>
<dbReference type="Proteomes" id="UP000007110">
    <property type="component" value="Unassembled WGS sequence"/>
</dbReference>
<comment type="similarity">
    <text evidence="2">Belongs to the N-acylglucosamine 2-epimerase family.</text>
</comment>
<dbReference type="InterPro" id="IPR012341">
    <property type="entry name" value="6hp_glycosidase-like_sf"/>
</dbReference>
<proteinExistence type="inferred from homology"/>
<dbReference type="GeneID" id="579325"/>
<dbReference type="InterPro" id="IPR008928">
    <property type="entry name" value="6-hairpin_glycosidase_sf"/>
</dbReference>
<evidence type="ECO:0000256" key="8">
    <source>
        <dbReference type="ARBA" id="ARBA00033215"/>
    </source>
</evidence>
<name>A0A7M7LPN6_STRPU</name>
<comment type="catalytic activity">
    <reaction evidence="9">
        <text>an N-acyl-D-glucosamine = an N-acyl-D-mannosamine</text>
        <dbReference type="Rhea" id="RHEA:19033"/>
        <dbReference type="ChEBI" id="CHEBI:16062"/>
        <dbReference type="ChEBI" id="CHEBI:17274"/>
        <dbReference type="EC" id="5.1.3.8"/>
    </reaction>
    <physiologicalReaction direction="left-to-right" evidence="9">
        <dbReference type="Rhea" id="RHEA:19034"/>
    </physiologicalReaction>
    <physiologicalReaction direction="right-to-left" evidence="9">
        <dbReference type="Rhea" id="RHEA:19035"/>
    </physiologicalReaction>
</comment>
<dbReference type="GO" id="GO:0019262">
    <property type="term" value="P:N-acetylneuraminate catabolic process"/>
    <property type="evidence" value="ECO:0007669"/>
    <property type="project" value="UniProtKB-UniPathway"/>
</dbReference>
<dbReference type="RefSeq" id="XP_011665584.1">
    <property type="nucleotide sequence ID" value="XM_011667282.2"/>
</dbReference>
<dbReference type="PANTHER" id="PTHR15108">
    <property type="entry name" value="N-ACYLGLUCOSAMINE-2-EPIMERASE"/>
    <property type="match status" value="1"/>
</dbReference>
<evidence type="ECO:0000256" key="9">
    <source>
        <dbReference type="ARBA" id="ARBA00034243"/>
    </source>
</evidence>
<dbReference type="InterPro" id="IPR010819">
    <property type="entry name" value="AGE/CE"/>
</dbReference>
<dbReference type="OMA" id="QPYNIFS"/>
<evidence type="ECO:0000256" key="10">
    <source>
        <dbReference type="ARBA" id="ARBA00046544"/>
    </source>
</evidence>
<dbReference type="KEGG" id="spu:579325"/>
<dbReference type="SUPFAM" id="SSF48208">
    <property type="entry name" value="Six-hairpin glycosidases"/>
    <property type="match status" value="1"/>
</dbReference>
<dbReference type="EnsemblMetazoa" id="XM_011667282">
    <property type="protein sequence ID" value="XP_011665584"/>
    <property type="gene ID" value="LOC579325"/>
</dbReference>
<dbReference type="UniPathway" id="UPA00629"/>
<organism evidence="11 12">
    <name type="scientific">Strongylocentrotus purpuratus</name>
    <name type="common">Purple sea urchin</name>
    <dbReference type="NCBI Taxonomy" id="7668"/>
    <lineage>
        <taxon>Eukaryota</taxon>
        <taxon>Metazoa</taxon>
        <taxon>Echinodermata</taxon>
        <taxon>Eleutherozoa</taxon>
        <taxon>Echinozoa</taxon>
        <taxon>Echinoidea</taxon>
        <taxon>Euechinoidea</taxon>
        <taxon>Echinacea</taxon>
        <taxon>Camarodonta</taxon>
        <taxon>Echinidea</taxon>
        <taxon>Strongylocentrotidae</taxon>
        <taxon>Strongylocentrotus</taxon>
    </lineage>
</organism>
<dbReference type="CDD" id="cd00249">
    <property type="entry name" value="AGE"/>
    <property type="match status" value="1"/>
</dbReference>
<dbReference type="Gene3D" id="1.50.10.10">
    <property type="match status" value="1"/>
</dbReference>
<comment type="subunit">
    <text evidence="10">Homodimer. Forms a heterodimer with renin and inhibits its activity.</text>
</comment>
<evidence type="ECO:0000313" key="11">
    <source>
        <dbReference type="EnsemblMetazoa" id="XP_003729603"/>
    </source>
</evidence>
<sequence length="399" mass="46263">MNEATRKQLESYLEKCESELDRVMNFWLTNSHDEKNGGFFVCLGRDGKVYDETKYCWLQGRQVWSYCKLYNNIPKYHTDAILNVAKRGGEFLMKYVKNPENNKCFFTVTKTGDPIKIQRSIFSECFYMIAMAELARATGEAKYKTEAVAMMDQLQHWVMVDDTALGHPRLSGSPAVNTLAVAMIFIILVEELAWDDAELREKYAPLEEWGLKQTMQHIQRNDEVILEVVSTDGNELPGSQGRVMNPGHAIETGWFLLQYAKKRNRPDLRDLAISQFMVKPFLTGWDKENGGILYFLDADGLSPTQLEWNMKLWWPHCEALIAFLMAYRETGEQQYLDYFKQVWDYTIKHFVDPEHGGWYGYLSKQGVVSQDFKGGPFKGFFHVPRCLFMCIGMLQELLK</sequence>
<dbReference type="InParanoid" id="A0A7M7LPN6"/>
<evidence type="ECO:0000256" key="6">
    <source>
        <dbReference type="ARBA" id="ARBA00031608"/>
    </source>
</evidence>
<evidence type="ECO:0000256" key="1">
    <source>
        <dbReference type="ARBA" id="ARBA00004878"/>
    </source>
</evidence>
<dbReference type="GO" id="GO:0006044">
    <property type="term" value="P:N-acetylglucosamine metabolic process"/>
    <property type="evidence" value="ECO:0000318"/>
    <property type="project" value="GO_Central"/>
</dbReference>
<comment type="pathway">
    <text evidence="1">Amino-sugar metabolism; N-acetylneuraminate degradation.</text>
</comment>
<dbReference type="GO" id="GO:0050121">
    <property type="term" value="F:N-acylglucosamine 2-epimerase activity"/>
    <property type="evidence" value="ECO:0000318"/>
    <property type="project" value="GO_Central"/>
</dbReference>
<evidence type="ECO:0000256" key="4">
    <source>
        <dbReference type="ARBA" id="ARBA00014959"/>
    </source>
</evidence>
<dbReference type="RefSeq" id="XP_003729603.1">
    <property type="nucleotide sequence ID" value="XM_003729555.3"/>
</dbReference>
<evidence type="ECO:0000256" key="2">
    <source>
        <dbReference type="ARBA" id="ARBA00008558"/>
    </source>
</evidence>
<dbReference type="CTD" id="5973"/>
<dbReference type="GO" id="GO:0006051">
    <property type="term" value="P:N-acetylmannosamine metabolic process"/>
    <property type="evidence" value="ECO:0000318"/>
    <property type="project" value="GO_Central"/>
</dbReference>